<dbReference type="InterPro" id="IPR002549">
    <property type="entry name" value="AI-2E-like"/>
</dbReference>
<feature type="transmembrane region" description="Helical" evidence="6">
    <location>
        <begin position="65"/>
        <end position="95"/>
    </location>
</feature>
<feature type="transmembrane region" description="Helical" evidence="6">
    <location>
        <begin position="245"/>
        <end position="267"/>
    </location>
</feature>
<name>A0ABW5E5C1_9BACT</name>
<feature type="transmembrane region" description="Helical" evidence="6">
    <location>
        <begin position="164"/>
        <end position="183"/>
    </location>
</feature>
<evidence type="ECO:0000256" key="4">
    <source>
        <dbReference type="ARBA" id="ARBA00022989"/>
    </source>
</evidence>
<dbReference type="RefSeq" id="WP_377094780.1">
    <property type="nucleotide sequence ID" value="NZ_JBHSJM010000001.1"/>
</dbReference>
<dbReference type="Pfam" id="PF01594">
    <property type="entry name" value="AI-2E_transport"/>
    <property type="match status" value="1"/>
</dbReference>
<evidence type="ECO:0000313" key="7">
    <source>
        <dbReference type="EMBL" id="MFD2275639.1"/>
    </source>
</evidence>
<accession>A0ABW5E5C1</accession>
<keyword evidence="3 6" id="KW-0812">Transmembrane</keyword>
<gene>
    <name evidence="7" type="ORF">ACFSQZ_04080</name>
</gene>
<feature type="transmembrane region" description="Helical" evidence="6">
    <location>
        <begin position="316"/>
        <end position="349"/>
    </location>
</feature>
<evidence type="ECO:0000256" key="6">
    <source>
        <dbReference type="SAM" id="Phobius"/>
    </source>
</evidence>
<organism evidence="7 8">
    <name type="scientific">Rubritalea spongiae</name>
    <dbReference type="NCBI Taxonomy" id="430797"/>
    <lineage>
        <taxon>Bacteria</taxon>
        <taxon>Pseudomonadati</taxon>
        <taxon>Verrucomicrobiota</taxon>
        <taxon>Verrucomicrobiia</taxon>
        <taxon>Verrucomicrobiales</taxon>
        <taxon>Rubritaleaceae</taxon>
        <taxon>Rubritalea</taxon>
    </lineage>
</organism>
<keyword evidence="8" id="KW-1185">Reference proteome</keyword>
<feature type="transmembrane region" description="Helical" evidence="6">
    <location>
        <begin position="12"/>
        <end position="30"/>
    </location>
</feature>
<feature type="transmembrane region" description="Helical" evidence="6">
    <location>
        <begin position="36"/>
        <end position="53"/>
    </location>
</feature>
<proteinExistence type="inferred from homology"/>
<reference evidence="8" key="1">
    <citation type="journal article" date="2019" name="Int. J. Syst. Evol. Microbiol.">
        <title>The Global Catalogue of Microorganisms (GCM) 10K type strain sequencing project: providing services to taxonomists for standard genome sequencing and annotation.</title>
        <authorList>
            <consortium name="The Broad Institute Genomics Platform"/>
            <consortium name="The Broad Institute Genome Sequencing Center for Infectious Disease"/>
            <person name="Wu L."/>
            <person name="Ma J."/>
        </authorList>
    </citation>
    <scope>NUCLEOTIDE SEQUENCE [LARGE SCALE GENOMIC DNA]</scope>
    <source>
        <strain evidence="8">JCM 16545</strain>
    </source>
</reference>
<sequence>MESNFLNNQDTFRRGIVLLLALGISVLFLFMVKDFIMPLLLAGIFAGLLRPVYRRLKIVFKGREALSSIITIVLAMLLVGLPLVALASVVVGQAYRVSETAFEWLQSQAEHASIEESGAWLIQKFPAVEEFLPEQEKLLDMLGKAASKVATVFMKSLTSMTTGAASFFLNCFVMLYGMFFFIIDGPKLVKKMMHFLPLSAEHQEAMLSRFLQVTRATLKGSVVIGFIQGAMGGLGLYFAGIEGAVFWSAIMMVLSVIPGIGTPLIWGPAVLWLLIRGDYMAGVLLFAWSAGVVSSVDNVLRPALVGKDANLPDIYILIGTLGGIFMFGAVGFIIGPIICALFVTVWNIYGVVYQDMLDGKSKPVEP</sequence>
<protein>
    <submittedName>
        <fullName evidence="7">AI-2E family transporter</fullName>
    </submittedName>
</protein>
<comment type="similarity">
    <text evidence="2">Belongs to the autoinducer-2 exporter (AI-2E) (TC 2.A.86) family.</text>
</comment>
<keyword evidence="5 6" id="KW-0472">Membrane</keyword>
<feature type="transmembrane region" description="Helical" evidence="6">
    <location>
        <begin position="279"/>
        <end position="296"/>
    </location>
</feature>
<dbReference type="PANTHER" id="PTHR21716:SF4">
    <property type="entry name" value="TRANSMEMBRANE PROTEIN 245"/>
    <property type="match status" value="1"/>
</dbReference>
<evidence type="ECO:0000256" key="5">
    <source>
        <dbReference type="ARBA" id="ARBA00023136"/>
    </source>
</evidence>
<feature type="transmembrane region" description="Helical" evidence="6">
    <location>
        <begin position="216"/>
        <end position="239"/>
    </location>
</feature>
<evidence type="ECO:0000256" key="2">
    <source>
        <dbReference type="ARBA" id="ARBA00009773"/>
    </source>
</evidence>
<evidence type="ECO:0000256" key="3">
    <source>
        <dbReference type="ARBA" id="ARBA00022692"/>
    </source>
</evidence>
<comment type="caution">
    <text evidence="7">The sequence shown here is derived from an EMBL/GenBank/DDBJ whole genome shotgun (WGS) entry which is preliminary data.</text>
</comment>
<evidence type="ECO:0000256" key="1">
    <source>
        <dbReference type="ARBA" id="ARBA00004141"/>
    </source>
</evidence>
<keyword evidence="4 6" id="KW-1133">Transmembrane helix</keyword>
<dbReference type="EMBL" id="JBHUJC010000011">
    <property type="protein sequence ID" value="MFD2275639.1"/>
    <property type="molecule type" value="Genomic_DNA"/>
</dbReference>
<dbReference type="Proteomes" id="UP001597297">
    <property type="component" value="Unassembled WGS sequence"/>
</dbReference>
<comment type="subcellular location">
    <subcellularLocation>
        <location evidence="1">Membrane</location>
        <topology evidence="1">Multi-pass membrane protein</topology>
    </subcellularLocation>
</comment>
<dbReference type="PANTHER" id="PTHR21716">
    <property type="entry name" value="TRANSMEMBRANE PROTEIN"/>
    <property type="match status" value="1"/>
</dbReference>
<evidence type="ECO:0000313" key="8">
    <source>
        <dbReference type="Proteomes" id="UP001597297"/>
    </source>
</evidence>